<proteinExistence type="predicted"/>
<organism evidence="2 3">
    <name type="scientific">Solanum verrucosum</name>
    <dbReference type="NCBI Taxonomy" id="315347"/>
    <lineage>
        <taxon>Eukaryota</taxon>
        <taxon>Viridiplantae</taxon>
        <taxon>Streptophyta</taxon>
        <taxon>Embryophyta</taxon>
        <taxon>Tracheophyta</taxon>
        <taxon>Spermatophyta</taxon>
        <taxon>Magnoliopsida</taxon>
        <taxon>eudicotyledons</taxon>
        <taxon>Gunneridae</taxon>
        <taxon>Pentapetalae</taxon>
        <taxon>asterids</taxon>
        <taxon>lamiids</taxon>
        <taxon>Solanales</taxon>
        <taxon>Solanaceae</taxon>
        <taxon>Solanoideae</taxon>
        <taxon>Solaneae</taxon>
        <taxon>Solanum</taxon>
    </lineage>
</organism>
<evidence type="ECO:0000313" key="2">
    <source>
        <dbReference type="EMBL" id="WMV50311.1"/>
    </source>
</evidence>
<feature type="compositionally biased region" description="Basic and acidic residues" evidence="1">
    <location>
        <begin position="344"/>
        <end position="360"/>
    </location>
</feature>
<gene>
    <name evidence="2" type="ORF">MTR67_043696</name>
</gene>
<name>A0AAF0ZSX3_SOLVR</name>
<reference evidence="2" key="1">
    <citation type="submission" date="2023-08" db="EMBL/GenBank/DDBJ databases">
        <title>A de novo genome assembly of Solanum verrucosum Schlechtendal, a Mexican diploid species geographically isolated from the other diploid A-genome species in potato relatives.</title>
        <authorList>
            <person name="Hosaka K."/>
        </authorList>
    </citation>
    <scope>NUCLEOTIDE SEQUENCE</scope>
    <source>
        <tissue evidence="2">Young leaves</tissue>
    </source>
</reference>
<protein>
    <submittedName>
        <fullName evidence="2">Uncharacterized protein</fullName>
    </submittedName>
</protein>
<dbReference type="AlphaFoldDB" id="A0AAF0ZSX3"/>
<evidence type="ECO:0000313" key="3">
    <source>
        <dbReference type="Proteomes" id="UP001234989"/>
    </source>
</evidence>
<feature type="region of interest" description="Disordered" evidence="1">
    <location>
        <begin position="326"/>
        <end position="360"/>
    </location>
</feature>
<evidence type="ECO:0000256" key="1">
    <source>
        <dbReference type="SAM" id="MobiDB-lite"/>
    </source>
</evidence>
<dbReference type="Proteomes" id="UP001234989">
    <property type="component" value="Chromosome 10"/>
</dbReference>
<accession>A0AAF0ZSX3</accession>
<keyword evidence="3" id="KW-1185">Reference proteome</keyword>
<sequence>MNYSEGEAVVHRWCGGQISGCVGDVVFPFIPIAYTTLEFICAYMGTDLCHRDDVPFVVKIDDEVTIASSTDIWRLKVEYTKDKAEWRKKSPVATSHVVNLDSIEADTTPPAQADEPSSIPAPSPSVAHVVPSAFQPLLTKAMLYKMCNLSYSFDITYHDKATQTETEEEDTIEKILKAITTLCTKVDSMDNEIQKLKTDEDNLKSKASQQHDYKNVELRRSEDRKNPELKGDDGKLLKTHKVRKLFRGVNKVEALGNVDACDDHSSDMAVTFEIPPATLNRDVSAGNDYRELDRLEKNEAEFRAHENSVFYDLEDLEGDLVQVSTKASLSDTSKIGPSGSHPIVEVDTHSKVRGELGTDS</sequence>
<dbReference type="EMBL" id="CP133621">
    <property type="protein sequence ID" value="WMV50311.1"/>
    <property type="molecule type" value="Genomic_DNA"/>
</dbReference>
<feature type="compositionally biased region" description="Polar residues" evidence="1">
    <location>
        <begin position="326"/>
        <end position="335"/>
    </location>
</feature>